<feature type="region of interest" description="Disordered" evidence="1">
    <location>
        <begin position="1"/>
        <end position="31"/>
    </location>
</feature>
<evidence type="ECO:0000313" key="3">
    <source>
        <dbReference type="EMBL" id="SES35389.1"/>
    </source>
</evidence>
<proteinExistence type="predicted"/>
<feature type="transmembrane region" description="Helical" evidence="2">
    <location>
        <begin position="260"/>
        <end position="282"/>
    </location>
</feature>
<keyword evidence="2" id="KW-0472">Membrane</keyword>
<feature type="transmembrane region" description="Helical" evidence="2">
    <location>
        <begin position="189"/>
        <end position="212"/>
    </location>
</feature>
<dbReference type="Proteomes" id="UP000198929">
    <property type="component" value="Unassembled WGS sequence"/>
</dbReference>
<dbReference type="RefSeq" id="WP_143063510.1">
    <property type="nucleotide sequence ID" value="NZ_CP047199.1"/>
</dbReference>
<evidence type="ECO:0000313" key="4">
    <source>
        <dbReference type="Proteomes" id="UP000198929"/>
    </source>
</evidence>
<accession>A0A1H9WNN6</accession>
<feature type="transmembrane region" description="Helical" evidence="2">
    <location>
        <begin position="154"/>
        <end position="177"/>
    </location>
</feature>
<organism evidence="3 4">
    <name type="scientific">Corynebacterium cystitidis DSM 20524</name>
    <dbReference type="NCBI Taxonomy" id="1121357"/>
    <lineage>
        <taxon>Bacteria</taxon>
        <taxon>Bacillati</taxon>
        <taxon>Actinomycetota</taxon>
        <taxon>Actinomycetes</taxon>
        <taxon>Mycobacteriales</taxon>
        <taxon>Corynebacteriaceae</taxon>
        <taxon>Corynebacterium</taxon>
    </lineage>
</organism>
<dbReference type="EMBL" id="FOGQ01000028">
    <property type="protein sequence ID" value="SES35389.1"/>
    <property type="molecule type" value="Genomic_DNA"/>
</dbReference>
<gene>
    <name evidence="3" type="ORF">SAMN05661109_02829</name>
</gene>
<keyword evidence="4" id="KW-1185">Reference proteome</keyword>
<keyword evidence="2" id="KW-0812">Transmembrane</keyword>
<protein>
    <submittedName>
        <fullName evidence="3">Uncharacterized protein</fullName>
    </submittedName>
</protein>
<dbReference type="STRING" id="1121357.SAMN05661109_02829"/>
<dbReference type="AlphaFoldDB" id="A0A1H9WNN6"/>
<name>A0A1H9WNN6_9CORY</name>
<feature type="transmembrane region" description="Helical" evidence="2">
    <location>
        <begin position="118"/>
        <end position="142"/>
    </location>
</feature>
<sequence>MDHSQRSSIGLHKPSPEKHRASRSQNHGSMSSTLTAPLLLDAGYSVIIGLIISFSCAQAIRLARLPWAGYEDFDISLRTVGLVAGVLATMGAAWRFSRYSPHSMLMSPSGKQAIAVRYSYIAGVSVLSALTALVISAGILLLPLLGENSLDIRFFFSSLIAGAGFVVGSTALGIVVATLTRRIQLIARVILSGGITLLFGAYSATFSFLWPLGIQRYSDMAPSPAKLWAVSLALMLAAVALVGAVFLASRAADPYTPGRALSALPFVAAGLGFAVGIATSSLPEYEQELMCDSTQRPNISVCVNTANEPALQRSIDSANQALDVVGEIVSPEQIVYTPVFGKTDSLGREIIYQPWQHRTGLGISVIESVVSTAVCNGNEHPESVRLNSELNTHLLAVAGLEQHVGLARDSSGRIVRDSAAEGGSLYGQEDPFANTPLDVIIAGIATHSDEIASCTAQWEWFGVVSE</sequence>
<feature type="transmembrane region" description="Helical" evidence="2">
    <location>
        <begin position="38"/>
        <end position="60"/>
    </location>
</feature>
<feature type="transmembrane region" description="Helical" evidence="2">
    <location>
        <begin position="80"/>
        <end position="97"/>
    </location>
</feature>
<evidence type="ECO:0000256" key="1">
    <source>
        <dbReference type="SAM" id="MobiDB-lite"/>
    </source>
</evidence>
<feature type="transmembrane region" description="Helical" evidence="2">
    <location>
        <begin position="227"/>
        <end position="248"/>
    </location>
</feature>
<keyword evidence="2" id="KW-1133">Transmembrane helix</keyword>
<reference evidence="4" key="1">
    <citation type="submission" date="2016-10" db="EMBL/GenBank/DDBJ databases">
        <authorList>
            <person name="Varghese N."/>
            <person name="Submissions S."/>
        </authorList>
    </citation>
    <scope>NUCLEOTIDE SEQUENCE [LARGE SCALE GENOMIC DNA]</scope>
    <source>
        <strain evidence="4">DSM 20524</strain>
    </source>
</reference>
<evidence type="ECO:0000256" key="2">
    <source>
        <dbReference type="SAM" id="Phobius"/>
    </source>
</evidence>